<evidence type="ECO:0000313" key="1">
    <source>
        <dbReference type="EMBL" id="PWS32247.1"/>
    </source>
</evidence>
<dbReference type="EMBL" id="QGNY01000003">
    <property type="protein sequence ID" value="PWS32247.1"/>
    <property type="molecule type" value="Genomic_DNA"/>
</dbReference>
<dbReference type="AlphaFoldDB" id="A0A317F2H6"/>
<reference evidence="2" key="1">
    <citation type="submission" date="2018-05" db="EMBL/GenBank/DDBJ databases">
        <title>Pedobacter paludis sp. nov., isolated from wetland soil.</title>
        <authorList>
            <person name="Zhang Y."/>
        </authorList>
    </citation>
    <scope>NUCLEOTIDE SEQUENCE [LARGE SCALE GENOMIC DNA]</scope>
    <source>
        <strain evidence="2">R-8</strain>
    </source>
</reference>
<accession>A0A317F2H6</accession>
<organism evidence="1 2">
    <name type="scientific">Pedobacter paludis</name>
    <dbReference type="NCBI Taxonomy" id="2203212"/>
    <lineage>
        <taxon>Bacteria</taxon>
        <taxon>Pseudomonadati</taxon>
        <taxon>Bacteroidota</taxon>
        <taxon>Sphingobacteriia</taxon>
        <taxon>Sphingobacteriales</taxon>
        <taxon>Sphingobacteriaceae</taxon>
        <taxon>Pedobacter</taxon>
    </lineage>
</organism>
<name>A0A317F2H6_9SPHI</name>
<comment type="caution">
    <text evidence="1">The sequence shown here is derived from an EMBL/GenBank/DDBJ whole genome shotgun (WGS) entry which is preliminary data.</text>
</comment>
<dbReference type="Proteomes" id="UP000245391">
    <property type="component" value="Unassembled WGS sequence"/>
</dbReference>
<gene>
    <name evidence="1" type="ORF">DF947_10795</name>
</gene>
<sequence length="76" mass="8989">MLEFRFTDTEGGEVWIYKPLISWNGWHVRVGNDISWAIMQNGDGSWDRQSVNMPLDDFEGIVWAIEYYLFQALNKM</sequence>
<keyword evidence="2" id="KW-1185">Reference proteome</keyword>
<proteinExistence type="predicted"/>
<protein>
    <submittedName>
        <fullName evidence="1">Uncharacterized protein</fullName>
    </submittedName>
</protein>
<evidence type="ECO:0000313" key="2">
    <source>
        <dbReference type="Proteomes" id="UP000245391"/>
    </source>
</evidence>